<dbReference type="InterPro" id="IPR027417">
    <property type="entry name" value="P-loop_NTPase"/>
</dbReference>
<protein>
    <submittedName>
        <fullName evidence="1">Uncharacterized protein</fullName>
    </submittedName>
</protein>
<dbReference type="Proteomes" id="UP000234271">
    <property type="component" value="Chromosome"/>
</dbReference>
<proteinExistence type="predicted"/>
<dbReference type="KEGG" id="blep:AL038_04740"/>
<accession>A0A2N9YAG7</accession>
<gene>
    <name evidence="1" type="ORF">BLE401_01260</name>
</gene>
<dbReference type="OrthoDB" id="9816071at2"/>
<dbReference type="SUPFAM" id="SSF52540">
    <property type="entry name" value="P-loop containing nucleoside triphosphate hydrolases"/>
    <property type="match status" value="1"/>
</dbReference>
<sequence>MPKINQIQNAISELEGGAFQKLMDDFLFKKGYSQINSIGSVIGSNKTRIGTPDTLIPLDNGKYVFVEYTTKENDIFNKFSDDIDKCLNKLKTGITTDKIEKIILCYTSQLSPEEIEKLSQKCQKVNVKLKSYDIHEIAFKLRHYYPSLVKDHLNIEVDTGQIIALDDFISLYEKARLATTLKTSFHFREFEKDRLLKSLLENNLVVISGQAGVGKTRLAIEGFRNFIAINSSYKAYCIFNRGVDFFEDTRCYFAEAGDYLIFVDDANRISGFQYLTQLFQTKRTDQNFKILVTVRDYALEKVQKICDNFEVADVIKLSSLENNEIKELIKAESNITDYVHLEKIVNISYGNPRMAMMATIVAKNNPTFEFTDTTELYDKYYSSIKNDLDNLKNENVLKVIGVISFFRSIDQSDTELMTLIKSLVNISTEDFREIARQLHKLELVDLFENDVVKISDQILATYILYLVFFKEKVLNFSVLLSRPFFPRFKQRLIETINPILNNFDFENSKKTMSSAVDSTYKSLQQDAPDTPFQLLDVFWFLKFTEILSLSKRIIDEMPTDNEQVDINELGTKTSYFELNSYLSLLNKSQYLGINEIRMSVELLLKYIEKQPKQLFHIANLLANDYSFKYNNGKPNYVVQQTVIDEVIKYCNSGKNDCFFRLFIVLAEKYLNTYCNIVKPTRDDAVNFLTIILPKTKKLIELRTTIWSHLFFFYKNEELQKDISLLLFRYSQSRIETTANNIIEEDQNSVLTFFQKNFSPSNLWHCVVVQNYLNFLKELNISHSNFEGLSQFNSNDYKYYEVIKREEYKSNRITQKKKITTFFQAFTIEDYKRFLKAFSDTALYQAGERYPYKIKQGFSIVLEELYERNFSLYICVLKELSQTDWGILNIDANSSVNQLVSSDCAMTTFEVIQTIKSPQKDNWLACYYIHLPQKDIKPNDLNNLITLYTTAEYKYLTVFSDYLLKYESIEKGFIIRITEAVSKKLEVEPIAGLLLSLLFNEHTEINKTLIPLFVDHIEFIEDIYIKVDMIDQNMDYGGITFSKFIDNDKFFIDKYLKNQLTTNSFSRNNRDYSFIWKRNDYIDVMKEITINLFEHYQQGKHLSYTSVQCYKYFFTLKQDANSQTSKEIIDYQKKFLEEEIRSGINNDDYMNFLFSVIPTFDSKHQLLFYQQVLQLNCNARLFEALLTPLFLTKSWSGSEVPLLQEEKSFYESLLPSCNSIALLEHKQFIENKIEKINKDIQIEKKRDFTEDY</sequence>
<evidence type="ECO:0000313" key="2">
    <source>
        <dbReference type="Proteomes" id="UP000234271"/>
    </source>
</evidence>
<organism evidence="1 2">
    <name type="scientific">Beggiatoa leptomitoformis</name>
    <dbReference type="NCBI Taxonomy" id="288004"/>
    <lineage>
        <taxon>Bacteria</taxon>
        <taxon>Pseudomonadati</taxon>
        <taxon>Pseudomonadota</taxon>
        <taxon>Gammaproteobacteria</taxon>
        <taxon>Thiotrichales</taxon>
        <taxon>Thiotrichaceae</taxon>
        <taxon>Beggiatoa</taxon>
    </lineage>
</organism>
<dbReference type="RefSeq" id="WP_062149751.1">
    <property type="nucleotide sequence ID" value="NZ_CP012373.2"/>
</dbReference>
<dbReference type="STRING" id="288004.AL038_04740"/>
<keyword evidence="2" id="KW-1185">Reference proteome</keyword>
<dbReference type="AlphaFoldDB" id="A0A2N9YAG7"/>
<name>A0A2N9YAG7_9GAMM</name>
<dbReference type="EMBL" id="CP018889">
    <property type="protein sequence ID" value="AUI67455.1"/>
    <property type="molecule type" value="Genomic_DNA"/>
</dbReference>
<evidence type="ECO:0000313" key="1">
    <source>
        <dbReference type="EMBL" id="AUI67455.1"/>
    </source>
</evidence>
<reference evidence="2" key="1">
    <citation type="submission" date="2016-12" db="EMBL/GenBank/DDBJ databases">
        <title>Complete Genome Sequence of Beggiatoa leptomitiformis D-401.</title>
        <authorList>
            <person name="Fomenkov A."/>
            <person name="Vincze T."/>
            <person name="Grabovich M."/>
            <person name="Anton B.P."/>
            <person name="Dubinina G."/>
            <person name="Orlova M."/>
            <person name="Belousova E."/>
            <person name="Roberts R.J."/>
        </authorList>
    </citation>
    <scope>NUCLEOTIDE SEQUENCE [LARGE SCALE GENOMIC DNA]</scope>
    <source>
        <strain evidence="2">D-401</strain>
    </source>
</reference>